<dbReference type="PIRSF" id="PIRSF006060">
    <property type="entry name" value="AA_transporter"/>
    <property type="match status" value="1"/>
</dbReference>
<keyword evidence="10" id="KW-1185">Reference proteome</keyword>
<feature type="transmembrane region" description="Helical" evidence="7">
    <location>
        <begin position="154"/>
        <end position="176"/>
    </location>
</feature>
<evidence type="ECO:0000256" key="2">
    <source>
        <dbReference type="ARBA" id="ARBA00022448"/>
    </source>
</evidence>
<sequence length="470" mass="51657">MSNEVQLQRGLKKRHMTMIAIAGVIGAGLFMGSGSVINLAGPGAILSYIFAGFIVILVMRMLGEMAAVNPTSGSFAHYAHEAIGPWAGFMIGWLYWFFWVIAIALEATAAAAIIQYWYDGMPLWLLSLLLTVAMTLTNVWSVKAFGEFEYWFSLIKVVSIIAFLALGSFIIFGLAPNFTAVGVVNLVGEGGFLPNGFGAVLMGVVIVIFSFMGTEIVAIAAGESDEPLAAVTKATNSITWRILIFYVGSITVVVTLLPWHSSDILTSPYVAVLDYIGIPAAAQIMNFVVLTAVLSCLNSALYATSRMVFSLAEKGEAPKTFLKLNRNGVPVNAILGATFFSYIAVIMNYISPDKVFMFLLSSCSAITLILYLIIAVSQLRMRKKIEKENPEVLKVKMWLFPYLTYFTIIATVALLVAMFFIDTMRSQILFTTIITAIVLLMYFITQRNKQTPVKETERVFTPEQINLKNN</sequence>
<dbReference type="PROSITE" id="PS00218">
    <property type="entry name" value="AMINO_ACID_PERMEASE_1"/>
    <property type="match status" value="1"/>
</dbReference>
<organism evidence="9 10">
    <name type="scientific">Lysinibacillus alkalisoli</name>
    <dbReference type="NCBI Taxonomy" id="1911548"/>
    <lineage>
        <taxon>Bacteria</taxon>
        <taxon>Bacillati</taxon>
        <taxon>Bacillota</taxon>
        <taxon>Bacilli</taxon>
        <taxon>Bacillales</taxon>
        <taxon>Bacillaceae</taxon>
        <taxon>Lysinibacillus</taxon>
    </lineage>
</organism>
<gene>
    <name evidence="9" type="primary">gabP</name>
    <name evidence="9" type="ORF">GCM10007425_02510</name>
</gene>
<accession>A0A917D626</accession>
<dbReference type="RefSeq" id="WP_188613193.1">
    <property type="nucleotide sequence ID" value="NZ_BMJT01000001.1"/>
</dbReference>
<feature type="transmembrane region" description="Helical" evidence="7">
    <location>
        <begin position="280"/>
        <end position="304"/>
    </location>
</feature>
<feature type="transmembrane region" description="Helical" evidence="7">
    <location>
        <begin position="356"/>
        <end position="376"/>
    </location>
</feature>
<evidence type="ECO:0000256" key="4">
    <source>
        <dbReference type="ARBA" id="ARBA00022970"/>
    </source>
</evidence>
<dbReference type="InterPro" id="IPR004840">
    <property type="entry name" value="Amino_acid_permease_CS"/>
</dbReference>
<feature type="transmembrane region" description="Helical" evidence="7">
    <location>
        <begin position="196"/>
        <end position="221"/>
    </location>
</feature>
<evidence type="ECO:0000256" key="3">
    <source>
        <dbReference type="ARBA" id="ARBA00022692"/>
    </source>
</evidence>
<dbReference type="GO" id="GO:0005886">
    <property type="term" value="C:plasma membrane"/>
    <property type="evidence" value="ECO:0007669"/>
    <property type="project" value="UniProtKB-SubCell"/>
</dbReference>
<feature type="transmembrane region" description="Helical" evidence="7">
    <location>
        <begin position="16"/>
        <end position="37"/>
    </location>
</feature>
<keyword evidence="4" id="KW-0029">Amino-acid transport</keyword>
<feature type="transmembrane region" description="Helical" evidence="7">
    <location>
        <begin position="93"/>
        <end position="117"/>
    </location>
</feature>
<reference evidence="9" key="2">
    <citation type="submission" date="2020-09" db="EMBL/GenBank/DDBJ databases">
        <authorList>
            <person name="Sun Q."/>
            <person name="Zhou Y."/>
        </authorList>
    </citation>
    <scope>NUCLEOTIDE SEQUENCE</scope>
    <source>
        <strain evidence="9">CGMCC 1.15760</strain>
    </source>
</reference>
<dbReference type="FunFam" id="1.20.1740.10:FF:000001">
    <property type="entry name" value="Amino acid permease"/>
    <property type="match status" value="1"/>
</dbReference>
<feature type="transmembrane region" description="Helical" evidence="7">
    <location>
        <begin position="329"/>
        <end position="350"/>
    </location>
</feature>
<keyword evidence="6 7" id="KW-0472">Membrane</keyword>
<evidence type="ECO:0000256" key="7">
    <source>
        <dbReference type="SAM" id="Phobius"/>
    </source>
</evidence>
<keyword evidence="5 7" id="KW-1133">Transmembrane helix</keyword>
<keyword evidence="3 7" id="KW-0812">Transmembrane</keyword>
<evidence type="ECO:0000313" key="9">
    <source>
        <dbReference type="EMBL" id="GGG11677.1"/>
    </source>
</evidence>
<dbReference type="GO" id="GO:0006865">
    <property type="term" value="P:amino acid transport"/>
    <property type="evidence" value="ECO:0007669"/>
    <property type="project" value="UniProtKB-KW"/>
</dbReference>
<protein>
    <submittedName>
        <fullName evidence="9">GABA permease</fullName>
    </submittedName>
</protein>
<comment type="subcellular location">
    <subcellularLocation>
        <location evidence="1">Cell membrane</location>
        <topology evidence="1">Multi-pass membrane protein</topology>
    </subcellularLocation>
</comment>
<comment type="caution">
    <text evidence="9">The sequence shown here is derived from an EMBL/GenBank/DDBJ whole genome shotgun (WGS) entry which is preliminary data.</text>
</comment>
<feature type="transmembrane region" description="Helical" evidence="7">
    <location>
        <begin position="123"/>
        <end position="142"/>
    </location>
</feature>
<feature type="transmembrane region" description="Helical" evidence="7">
    <location>
        <begin position="427"/>
        <end position="444"/>
    </location>
</feature>
<name>A0A917D626_9BACI</name>
<dbReference type="PANTHER" id="PTHR43495">
    <property type="entry name" value="GABA PERMEASE"/>
    <property type="match status" value="1"/>
</dbReference>
<dbReference type="Gene3D" id="1.20.1740.10">
    <property type="entry name" value="Amino acid/polyamine transporter I"/>
    <property type="match status" value="1"/>
</dbReference>
<proteinExistence type="predicted"/>
<feature type="domain" description="Amino acid permease/ SLC12A" evidence="8">
    <location>
        <begin position="15"/>
        <end position="445"/>
    </location>
</feature>
<reference evidence="9" key="1">
    <citation type="journal article" date="2014" name="Int. J. Syst. Evol. Microbiol.">
        <title>Complete genome sequence of Corynebacterium casei LMG S-19264T (=DSM 44701T), isolated from a smear-ripened cheese.</title>
        <authorList>
            <consortium name="US DOE Joint Genome Institute (JGI-PGF)"/>
            <person name="Walter F."/>
            <person name="Albersmeier A."/>
            <person name="Kalinowski J."/>
            <person name="Ruckert C."/>
        </authorList>
    </citation>
    <scope>NUCLEOTIDE SEQUENCE</scope>
    <source>
        <strain evidence="9">CGMCC 1.15760</strain>
    </source>
</reference>
<evidence type="ECO:0000256" key="5">
    <source>
        <dbReference type="ARBA" id="ARBA00022989"/>
    </source>
</evidence>
<feature type="transmembrane region" description="Helical" evidence="7">
    <location>
        <begin position="242"/>
        <end position="260"/>
    </location>
</feature>
<dbReference type="Proteomes" id="UP000616608">
    <property type="component" value="Unassembled WGS sequence"/>
</dbReference>
<feature type="transmembrane region" description="Helical" evidence="7">
    <location>
        <begin position="43"/>
        <end position="62"/>
    </location>
</feature>
<dbReference type="InterPro" id="IPR004841">
    <property type="entry name" value="AA-permease/SLC12A_dom"/>
</dbReference>
<dbReference type="PANTHER" id="PTHR43495:SF5">
    <property type="entry name" value="GAMMA-AMINOBUTYRIC ACID PERMEASE"/>
    <property type="match status" value="1"/>
</dbReference>
<evidence type="ECO:0000313" key="10">
    <source>
        <dbReference type="Proteomes" id="UP000616608"/>
    </source>
</evidence>
<dbReference type="AlphaFoldDB" id="A0A917D626"/>
<keyword evidence="2" id="KW-0813">Transport</keyword>
<feature type="transmembrane region" description="Helical" evidence="7">
    <location>
        <begin position="397"/>
        <end position="421"/>
    </location>
</feature>
<dbReference type="Pfam" id="PF00324">
    <property type="entry name" value="AA_permease"/>
    <property type="match status" value="1"/>
</dbReference>
<evidence type="ECO:0000256" key="6">
    <source>
        <dbReference type="ARBA" id="ARBA00023136"/>
    </source>
</evidence>
<evidence type="ECO:0000256" key="1">
    <source>
        <dbReference type="ARBA" id="ARBA00004651"/>
    </source>
</evidence>
<evidence type="ECO:0000259" key="8">
    <source>
        <dbReference type="Pfam" id="PF00324"/>
    </source>
</evidence>
<dbReference type="EMBL" id="BMJT01000001">
    <property type="protein sequence ID" value="GGG11677.1"/>
    <property type="molecule type" value="Genomic_DNA"/>
</dbReference>
<dbReference type="GO" id="GO:0055085">
    <property type="term" value="P:transmembrane transport"/>
    <property type="evidence" value="ECO:0007669"/>
    <property type="project" value="InterPro"/>
</dbReference>